<dbReference type="EMBL" id="MFFW01000040">
    <property type="protein sequence ID" value="OGF24003.1"/>
    <property type="molecule type" value="Genomic_DNA"/>
</dbReference>
<accession>A0A1F5SC17</accession>
<comment type="caution">
    <text evidence="1">The sequence shown here is derived from an EMBL/GenBank/DDBJ whole genome shotgun (WGS) entry which is preliminary data.</text>
</comment>
<name>A0A1F5SC17_9BACT</name>
<dbReference type="Proteomes" id="UP000178783">
    <property type="component" value="Unassembled WGS sequence"/>
</dbReference>
<sequence>MPFVNDPKPLIFYLKLNKINKKTAACLWAGIFRLIILFLERQFLTSFPHPELPYFKKSVFLFLSMSL</sequence>
<evidence type="ECO:0000313" key="2">
    <source>
        <dbReference type="Proteomes" id="UP000178783"/>
    </source>
</evidence>
<proteinExistence type="predicted"/>
<dbReference type="AlphaFoldDB" id="A0A1F5SC17"/>
<protein>
    <submittedName>
        <fullName evidence="1">Uncharacterized protein</fullName>
    </submittedName>
</protein>
<gene>
    <name evidence="1" type="ORF">A3H66_02560</name>
</gene>
<evidence type="ECO:0000313" key="1">
    <source>
        <dbReference type="EMBL" id="OGF24003.1"/>
    </source>
</evidence>
<organism evidence="1 2">
    <name type="scientific">Candidatus Falkowbacteria bacterium RIFCSPLOWO2_02_FULL_45_21</name>
    <dbReference type="NCBI Taxonomy" id="1797989"/>
    <lineage>
        <taxon>Bacteria</taxon>
        <taxon>Candidatus Falkowiibacteriota</taxon>
    </lineage>
</organism>
<reference evidence="1 2" key="1">
    <citation type="journal article" date="2016" name="Nat. Commun.">
        <title>Thousands of microbial genomes shed light on interconnected biogeochemical processes in an aquifer system.</title>
        <authorList>
            <person name="Anantharaman K."/>
            <person name="Brown C.T."/>
            <person name="Hug L.A."/>
            <person name="Sharon I."/>
            <person name="Castelle C.J."/>
            <person name="Probst A.J."/>
            <person name="Thomas B.C."/>
            <person name="Singh A."/>
            <person name="Wilkins M.J."/>
            <person name="Karaoz U."/>
            <person name="Brodie E.L."/>
            <person name="Williams K.H."/>
            <person name="Hubbard S.S."/>
            <person name="Banfield J.F."/>
        </authorList>
    </citation>
    <scope>NUCLEOTIDE SEQUENCE [LARGE SCALE GENOMIC DNA]</scope>
</reference>